<proteinExistence type="predicted"/>
<organism evidence="1 2">
    <name type="scientific">Racocetra fulgida</name>
    <dbReference type="NCBI Taxonomy" id="60492"/>
    <lineage>
        <taxon>Eukaryota</taxon>
        <taxon>Fungi</taxon>
        <taxon>Fungi incertae sedis</taxon>
        <taxon>Mucoromycota</taxon>
        <taxon>Glomeromycotina</taxon>
        <taxon>Glomeromycetes</taxon>
        <taxon>Diversisporales</taxon>
        <taxon>Gigasporaceae</taxon>
        <taxon>Racocetra</taxon>
    </lineage>
</organism>
<reference evidence="1" key="1">
    <citation type="submission" date="2021-06" db="EMBL/GenBank/DDBJ databases">
        <authorList>
            <person name="Kallberg Y."/>
            <person name="Tangrot J."/>
            <person name="Rosling A."/>
        </authorList>
    </citation>
    <scope>NUCLEOTIDE SEQUENCE</scope>
    <source>
        <strain evidence="1">IN212</strain>
    </source>
</reference>
<dbReference type="OrthoDB" id="205248at2759"/>
<sequence length="134" mass="15465">MLDKPVYVPKYEPGQFDDACEDIPPEQCTFNKHGQDLENDTTLNDLENDFSFEEDEDDYFDELNDNEEWENPSGDFTKQYNRLRQQLQPSIMPGSTSQKITIATPVKNQNTGGTISKQTDAKKNFAEIKSHDYM</sequence>
<dbReference type="Proteomes" id="UP000789396">
    <property type="component" value="Unassembled WGS sequence"/>
</dbReference>
<accession>A0A9N9EX90</accession>
<keyword evidence="2" id="KW-1185">Reference proteome</keyword>
<evidence type="ECO:0000313" key="1">
    <source>
        <dbReference type="EMBL" id="CAG8695166.1"/>
    </source>
</evidence>
<evidence type="ECO:0000313" key="2">
    <source>
        <dbReference type="Proteomes" id="UP000789396"/>
    </source>
</evidence>
<protein>
    <submittedName>
        <fullName evidence="1">12705_t:CDS:1</fullName>
    </submittedName>
</protein>
<dbReference type="EMBL" id="CAJVPZ010019610">
    <property type="protein sequence ID" value="CAG8695166.1"/>
    <property type="molecule type" value="Genomic_DNA"/>
</dbReference>
<name>A0A9N9EX90_9GLOM</name>
<comment type="caution">
    <text evidence="1">The sequence shown here is derived from an EMBL/GenBank/DDBJ whole genome shotgun (WGS) entry which is preliminary data.</text>
</comment>
<gene>
    <name evidence="1" type="ORF">RFULGI_LOCUS10175</name>
</gene>
<feature type="non-terminal residue" evidence="1">
    <location>
        <position position="1"/>
    </location>
</feature>
<dbReference type="AlphaFoldDB" id="A0A9N9EX90"/>